<reference evidence="2 3" key="1">
    <citation type="journal article" date="2019" name="Commun. Biol.">
        <title>The bagworm genome reveals a unique fibroin gene that provides high tensile strength.</title>
        <authorList>
            <person name="Kono N."/>
            <person name="Nakamura H."/>
            <person name="Ohtoshi R."/>
            <person name="Tomita M."/>
            <person name="Numata K."/>
            <person name="Arakawa K."/>
        </authorList>
    </citation>
    <scope>NUCLEOTIDE SEQUENCE [LARGE SCALE GENOMIC DNA]</scope>
</reference>
<dbReference type="AlphaFoldDB" id="A0A4C1Y3G7"/>
<organism evidence="2 3">
    <name type="scientific">Eumeta variegata</name>
    <name type="common">Bagworm moth</name>
    <name type="synonym">Eumeta japonica</name>
    <dbReference type="NCBI Taxonomy" id="151549"/>
    <lineage>
        <taxon>Eukaryota</taxon>
        <taxon>Metazoa</taxon>
        <taxon>Ecdysozoa</taxon>
        <taxon>Arthropoda</taxon>
        <taxon>Hexapoda</taxon>
        <taxon>Insecta</taxon>
        <taxon>Pterygota</taxon>
        <taxon>Neoptera</taxon>
        <taxon>Endopterygota</taxon>
        <taxon>Lepidoptera</taxon>
        <taxon>Glossata</taxon>
        <taxon>Ditrysia</taxon>
        <taxon>Tineoidea</taxon>
        <taxon>Psychidae</taxon>
        <taxon>Oiketicinae</taxon>
        <taxon>Eumeta</taxon>
    </lineage>
</organism>
<protein>
    <submittedName>
        <fullName evidence="2">Uncharacterized protein</fullName>
    </submittedName>
</protein>
<dbReference type="EMBL" id="BGZK01001039">
    <property type="protein sequence ID" value="GBP69382.1"/>
    <property type="molecule type" value="Genomic_DNA"/>
</dbReference>
<feature type="compositionally biased region" description="Polar residues" evidence="1">
    <location>
        <begin position="79"/>
        <end position="103"/>
    </location>
</feature>
<dbReference type="Proteomes" id="UP000299102">
    <property type="component" value="Unassembled WGS sequence"/>
</dbReference>
<accession>A0A4C1Y3G7</accession>
<evidence type="ECO:0000313" key="3">
    <source>
        <dbReference type="Proteomes" id="UP000299102"/>
    </source>
</evidence>
<name>A0A4C1Y3G7_EUMVA</name>
<proteinExistence type="predicted"/>
<evidence type="ECO:0000313" key="2">
    <source>
        <dbReference type="EMBL" id="GBP69382.1"/>
    </source>
</evidence>
<keyword evidence="3" id="KW-1185">Reference proteome</keyword>
<feature type="region of interest" description="Disordered" evidence="1">
    <location>
        <begin position="79"/>
        <end position="121"/>
    </location>
</feature>
<sequence>MPYFKTTILCRRGRESRARIETRIENETVVKIKCEIGVDNKSLIDFVQQVNGLVQYYTLTEYRPEVIVSAFRPVRESSGAYSQSIHNNSPPSALSSLYQSTPPSIRYPTPTEEAASVYRLR</sequence>
<evidence type="ECO:0000256" key="1">
    <source>
        <dbReference type="SAM" id="MobiDB-lite"/>
    </source>
</evidence>
<comment type="caution">
    <text evidence="2">The sequence shown here is derived from an EMBL/GenBank/DDBJ whole genome shotgun (WGS) entry which is preliminary data.</text>
</comment>
<gene>
    <name evidence="2" type="ORF">EVAR_54801_1</name>
</gene>